<dbReference type="InterPro" id="IPR004839">
    <property type="entry name" value="Aminotransferase_I/II_large"/>
</dbReference>
<dbReference type="PANTHER" id="PTHR42885">
    <property type="entry name" value="HISTIDINOL-PHOSPHATE AMINOTRANSFERASE-RELATED"/>
    <property type="match status" value="1"/>
</dbReference>
<dbReference type="CDD" id="cd00609">
    <property type="entry name" value="AAT_like"/>
    <property type="match status" value="1"/>
</dbReference>
<dbReference type="Pfam" id="PF00155">
    <property type="entry name" value="Aminotran_1_2"/>
    <property type="match status" value="1"/>
</dbReference>
<evidence type="ECO:0000256" key="1">
    <source>
        <dbReference type="ARBA" id="ARBA00001933"/>
    </source>
</evidence>
<proteinExistence type="predicted"/>
<gene>
    <name evidence="4" type="ORF">SAMN05660909_03822</name>
</gene>
<dbReference type="InterPro" id="IPR015422">
    <property type="entry name" value="PyrdxlP-dep_Trfase_small"/>
</dbReference>
<dbReference type="EMBL" id="FNRL01000019">
    <property type="protein sequence ID" value="SEA86046.1"/>
    <property type="molecule type" value="Genomic_DNA"/>
</dbReference>
<protein>
    <submittedName>
        <fullName evidence="4">Threonine-phosphate decarboxylase</fullName>
    </submittedName>
</protein>
<keyword evidence="5" id="KW-1185">Reference proteome</keyword>
<comment type="cofactor">
    <cofactor evidence="1">
        <name>pyridoxal 5'-phosphate</name>
        <dbReference type="ChEBI" id="CHEBI:597326"/>
    </cofactor>
</comment>
<accession>A0A1H4EMA1</accession>
<sequence length="340" mass="38574">MIRGHGDDRYQFDLPVKADFSSNVWYAGMRKELKAYLAEQIGEVDHYPDPGAAGLQQKLERSLDLPADAVLVTNGGTEAIYLVAQAFAGATVTIVEPTFAEYEDACKLYKHQIQYLSWEKLNSETAFSTDMVFICNPNNPTGQAIDEHSLERLINHNKHTVFIVDEAYIQFTHHTTSLIPLLKRLPNVLVLRSLTKSCCIPGLRLGYIAGRKQLLERVRAFRMPWSVNTLALAAGDYILAHPTAFEVKRETLLEETYQLWEGIRKMPEFKVMPTHTHYFLFETLTGTAEALKMWLLEQHGLLIRDASNFYGLGPGHCRVACQKPEHNKLLIAALRKWTLS</sequence>
<dbReference type="SUPFAM" id="SSF53383">
    <property type="entry name" value="PLP-dependent transferases"/>
    <property type="match status" value="1"/>
</dbReference>
<keyword evidence="2" id="KW-0663">Pyridoxal phosphate</keyword>
<dbReference type="OrthoDB" id="9813612at2"/>
<evidence type="ECO:0000256" key="2">
    <source>
        <dbReference type="ARBA" id="ARBA00022898"/>
    </source>
</evidence>
<dbReference type="GO" id="GO:0030170">
    <property type="term" value="F:pyridoxal phosphate binding"/>
    <property type="evidence" value="ECO:0007669"/>
    <property type="project" value="InterPro"/>
</dbReference>
<evidence type="ECO:0000259" key="3">
    <source>
        <dbReference type="Pfam" id="PF00155"/>
    </source>
</evidence>
<dbReference type="RefSeq" id="WP_089763529.1">
    <property type="nucleotide sequence ID" value="NZ_BKAT01000032.1"/>
</dbReference>
<dbReference type="Proteomes" id="UP000199656">
    <property type="component" value="Unassembled WGS sequence"/>
</dbReference>
<dbReference type="Gene3D" id="3.40.640.10">
    <property type="entry name" value="Type I PLP-dependent aspartate aminotransferase-like (Major domain)"/>
    <property type="match status" value="1"/>
</dbReference>
<reference evidence="5" key="1">
    <citation type="submission" date="2016-10" db="EMBL/GenBank/DDBJ databases">
        <authorList>
            <person name="Varghese N."/>
            <person name="Submissions S."/>
        </authorList>
    </citation>
    <scope>NUCLEOTIDE SEQUENCE [LARGE SCALE GENOMIC DNA]</scope>
    <source>
        <strain evidence="5">DSM 23920</strain>
    </source>
</reference>
<feature type="domain" description="Aminotransferase class I/classII large" evidence="3">
    <location>
        <begin position="34"/>
        <end position="333"/>
    </location>
</feature>
<dbReference type="STRING" id="408074.SAMN05660909_03822"/>
<dbReference type="InterPro" id="IPR015421">
    <property type="entry name" value="PyrdxlP-dep_Trfase_major"/>
</dbReference>
<name>A0A1H4EMA1_9BACT</name>
<dbReference type="PANTHER" id="PTHR42885:SF1">
    <property type="entry name" value="THREONINE-PHOSPHATE DECARBOXYLASE"/>
    <property type="match status" value="1"/>
</dbReference>
<evidence type="ECO:0000313" key="4">
    <source>
        <dbReference type="EMBL" id="SEA86046.1"/>
    </source>
</evidence>
<dbReference type="Gene3D" id="3.90.1150.10">
    <property type="entry name" value="Aspartate Aminotransferase, domain 1"/>
    <property type="match status" value="1"/>
</dbReference>
<dbReference type="AlphaFoldDB" id="A0A1H4EMA1"/>
<evidence type="ECO:0000313" key="5">
    <source>
        <dbReference type="Proteomes" id="UP000199656"/>
    </source>
</evidence>
<dbReference type="InterPro" id="IPR015424">
    <property type="entry name" value="PyrdxlP-dep_Trfase"/>
</dbReference>
<organism evidence="4 5">
    <name type="scientific">Chitinophaga terrae</name>
    <name type="common">ex Kim and Jung 2007</name>
    <dbReference type="NCBI Taxonomy" id="408074"/>
    <lineage>
        <taxon>Bacteria</taxon>
        <taxon>Pseudomonadati</taxon>
        <taxon>Bacteroidota</taxon>
        <taxon>Chitinophagia</taxon>
        <taxon>Chitinophagales</taxon>
        <taxon>Chitinophagaceae</taxon>
        <taxon>Chitinophaga</taxon>
    </lineage>
</organism>